<accession>E1QHN7</accession>
<dbReference type="KEGG" id="dbr:Deba_1712"/>
<dbReference type="EMBL" id="CP002085">
    <property type="protein sequence ID" value="ADK85080.1"/>
    <property type="molecule type" value="Genomic_DNA"/>
</dbReference>
<feature type="transmembrane region" description="Helical" evidence="6">
    <location>
        <begin position="254"/>
        <end position="280"/>
    </location>
</feature>
<evidence type="ECO:0000313" key="7">
    <source>
        <dbReference type="EMBL" id="ADK85080.1"/>
    </source>
</evidence>
<feature type="transmembrane region" description="Helical" evidence="6">
    <location>
        <begin position="70"/>
        <end position="88"/>
    </location>
</feature>
<dbReference type="PANTHER" id="PTHR30482:SF10">
    <property type="entry name" value="HIGH-AFFINITY BRANCHED-CHAIN AMINO ACID TRANSPORT PROTEIN BRAE"/>
    <property type="match status" value="1"/>
</dbReference>
<keyword evidence="4 6" id="KW-1133">Transmembrane helix</keyword>
<keyword evidence="3 6" id="KW-0812">Transmembrane</keyword>
<dbReference type="Proteomes" id="UP000009047">
    <property type="component" value="Chromosome"/>
</dbReference>
<evidence type="ECO:0000313" key="8">
    <source>
        <dbReference type="Proteomes" id="UP000009047"/>
    </source>
</evidence>
<gene>
    <name evidence="7" type="ordered locus">Deba_1712</name>
</gene>
<dbReference type="GO" id="GO:0015658">
    <property type="term" value="F:branched-chain amino acid transmembrane transporter activity"/>
    <property type="evidence" value="ECO:0007669"/>
    <property type="project" value="InterPro"/>
</dbReference>
<keyword evidence="5 6" id="KW-0472">Membrane</keyword>
<dbReference type="InterPro" id="IPR043428">
    <property type="entry name" value="LivM-like"/>
</dbReference>
<dbReference type="CDD" id="cd06581">
    <property type="entry name" value="TM_PBP1_LivM_like"/>
    <property type="match status" value="1"/>
</dbReference>
<feature type="transmembrane region" description="Helical" evidence="6">
    <location>
        <begin position="48"/>
        <end position="64"/>
    </location>
</feature>
<feature type="transmembrane region" description="Helical" evidence="6">
    <location>
        <begin position="315"/>
        <end position="337"/>
    </location>
</feature>
<dbReference type="AlphaFoldDB" id="E1QHN7"/>
<keyword evidence="2" id="KW-1003">Cell membrane</keyword>
<evidence type="ECO:0000256" key="3">
    <source>
        <dbReference type="ARBA" id="ARBA00022692"/>
    </source>
</evidence>
<feature type="transmembrane region" description="Helical" evidence="6">
    <location>
        <begin position="20"/>
        <end position="36"/>
    </location>
</feature>
<sequence>MEMKRDYYEDLRLLDSGAQWFWFIALIVALGVFPLFGDSYQIYTVNQMAINVIVALGLNLLVGYTGQISLGHAGFFAIGAYGTLVMMIKLGLPFVVALPLAGLLSALFGFLLGLPALRLEGPYLAIATLGFGLTITQILGRIEYFGGHMGIQAPPLEIFGWTATSDAARYAVIMPIAVIMALAMRNLIKTRVGRAFVAIRDSEIAAECIGVNITYYKTLAFAVSAFFTGIAGGLMAFVLGFINPHTFNLMTSVLFLSMVVVGGLGSILGSVMGAVLITYLGQELAQISELPVIGHALMELSQQFLSINGLPNVQFVIFGLIMVLIVIFEPLGLYGFWIRTKIYWRTWPF</sequence>
<dbReference type="eggNOG" id="COG4177">
    <property type="taxonomic scope" value="Bacteria"/>
</dbReference>
<keyword evidence="8" id="KW-1185">Reference proteome</keyword>
<evidence type="ECO:0000256" key="5">
    <source>
        <dbReference type="ARBA" id="ARBA00023136"/>
    </source>
</evidence>
<dbReference type="InterPro" id="IPR001851">
    <property type="entry name" value="ABC_transp_permease"/>
</dbReference>
<comment type="subcellular location">
    <subcellularLocation>
        <location evidence="1">Cell membrane</location>
        <topology evidence="1">Multi-pass membrane protein</topology>
    </subcellularLocation>
</comment>
<proteinExistence type="predicted"/>
<feature type="transmembrane region" description="Helical" evidence="6">
    <location>
        <begin position="123"/>
        <end position="146"/>
    </location>
</feature>
<dbReference type="RefSeq" id="WP_013258533.1">
    <property type="nucleotide sequence ID" value="NC_014365.1"/>
</dbReference>
<dbReference type="OrthoDB" id="9780757at2"/>
<feature type="transmembrane region" description="Helical" evidence="6">
    <location>
        <begin position="95"/>
        <end position="117"/>
    </location>
</feature>
<evidence type="ECO:0000256" key="6">
    <source>
        <dbReference type="SAM" id="Phobius"/>
    </source>
</evidence>
<dbReference type="HOGENOM" id="CLU_031365_2_1_7"/>
<feature type="transmembrane region" description="Helical" evidence="6">
    <location>
        <begin position="219"/>
        <end position="242"/>
    </location>
</feature>
<organism evidence="7 8">
    <name type="scientific">Desulfarculus baarsii (strain ATCC 33931 / DSM 2075 / LMG 7858 / VKM B-1802 / 2st14)</name>
    <dbReference type="NCBI Taxonomy" id="644282"/>
    <lineage>
        <taxon>Bacteria</taxon>
        <taxon>Pseudomonadati</taxon>
        <taxon>Thermodesulfobacteriota</taxon>
        <taxon>Desulfarculia</taxon>
        <taxon>Desulfarculales</taxon>
        <taxon>Desulfarculaceae</taxon>
        <taxon>Desulfarculus</taxon>
    </lineage>
</organism>
<protein>
    <submittedName>
        <fullName evidence="7">Inner-membrane translocator</fullName>
    </submittedName>
</protein>
<evidence type="ECO:0000256" key="4">
    <source>
        <dbReference type="ARBA" id="ARBA00022989"/>
    </source>
</evidence>
<evidence type="ECO:0000256" key="2">
    <source>
        <dbReference type="ARBA" id="ARBA00022475"/>
    </source>
</evidence>
<evidence type="ECO:0000256" key="1">
    <source>
        <dbReference type="ARBA" id="ARBA00004651"/>
    </source>
</evidence>
<dbReference type="GO" id="GO:0005886">
    <property type="term" value="C:plasma membrane"/>
    <property type="evidence" value="ECO:0007669"/>
    <property type="project" value="UniProtKB-SubCell"/>
</dbReference>
<reference evidence="7 8" key="1">
    <citation type="journal article" date="2010" name="Stand. Genomic Sci.">
        <title>Complete genome sequence of Desulfarculus baarsii type strain (2st14).</title>
        <authorList>
            <person name="Sun H."/>
            <person name="Spring S."/>
            <person name="Lapidus A."/>
            <person name="Davenport K."/>
            <person name="Del Rio T.G."/>
            <person name="Tice H."/>
            <person name="Nolan M."/>
            <person name="Copeland A."/>
            <person name="Cheng J.F."/>
            <person name="Lucas S."/>
            <person name="Tapia R."/>
            <person name="Goodwin L."/>
            <person name="Pitluck S."/>
            <person name="Ivanova N."/>
            <person name="Pagani I."/>
            <person name="Mavromatis K."/>
            <person name="Ovchinnikova G."/>
            <person name="Pati A."/>
            <person name="Chen A."/>
            <person name="Palaniappan K."/>
            <person name="Hauser L."/>
            <person name="Chang Y.J."/>
            <person name="Jeffries C.D."/>
            <person name="Detter J.C."/>
            <person name="Han C."/>
            <person name="Rohde M."/>
            <person name="Brambilla E."/>
            <person name="Goker M."/>
            <person name="Woyke T."/>
            <person name="Bristow J."/>
            <person name="Eisen J.A."/>
            <person name="Markowitz V."/>
            <person name="Hugenholtz P."/>
            <person name="Kyrpides N.C."/>
            <person name="Klenk H.P."/>
            <person name="Land M."/>
        </authorList>
    </citation>
    <scope>NUCLEOTIDE SEQUENCE [LARGE SCALE GENOMIC DNA]</scope>
    <source>
        <strain evidence="8">ATCC 33931 / DSM 2075 / LMG 7858 / VKM B-1802 / 2st14</strain>
    </source>
</reference>
<dbReference type="Pfam" id="PF02653">
    <property type="entry name" value="BPD_transp_2"/>
    <property type="match status" value="1"/>
</dbReference>
<dbReference type="PANTHER" id="PTHR30482">
    <property type="entry name" value="HIGH-AFFINITY BRANCHED-CHAIN AMINO ACID TRANSPORT SYSTEM PERMEASE"/>
    <property type="match status" value="1"/>
</dbReference>
<name>E1QHN7_DESB2</name>
<dbReference type="STRING" id="644282.Deba_1712"/>